<accession>A0A9W9A9L0</accession>
<dbReference type="Gene3D" id="3.40.50.300">
    <property type="entry name" value="P-loop containing nucleotide triphosphate hydrolases"/>
    <property type="match status" value="1"/>
</dbReference>
<proteinExistence type="inferred from homology"/>
<dbReference type="Proteomes" id="UP001150238">
    <property type="component" value="Unassembled WGS sequence"/>
</dbReference>
<reference evidence="3" key="2">
    <citation type="journal article" date="2023" name="Proc. Natl. Acad. Sci. U.S.A.">
        <title>A global phylogenomic analysis of the shiitake genus Lentinula.</title>
        <authorList>
            <person name="Sierra-Patev S."/>
            <person name="Min B."/>
            <person name="Naranjo-Ortiz M."/>
            <person name="Looney B."/>
            <person name="Konkel Z."/>
            <person name="Slot J.C."/>
            <person name="Sakamoto Y."/>
            <person name="Steenwyk J.L."/>
            <person name="Rokas A."/>
            <person name="Carro J."/>
            <person name="Camarero S."/>
            <person name="Ferreira P."/>
            <person name="Molpeceres G."/>
            <person name="Ruiz-Duenas F.J."/>
            <person name="Serrano A."/>
            <person name="Henrissat B."/>
            <person name="Drula E."/>
            <person name="Hughes K.W."/>
            <person name="Mata J.L."/>
            <person name="Ishikawa N.K."/>
            <person name="Vargas-Isla R."/>
            <person name="Ushijima S."/>
            <person name="Smith C.A."/>
            <person name="Donoghue J."/>
            <person name="Ahrendt S."/>
            <person name="Andreopoulos W."/>
            <person name="He G."/>
            <person name="LaButti K."/>
            <person name="Lipzen A."/>
            <person name="Ng V."/>
            <person name="Riley R."/>
            <person name="Sandor L."/>
            <person name="Barry K."/>
            <person name="Martinez A.T."/>
            <person name="Xiao Y."/>
            <person name="Gibbons J.G."/>
            <person name="Terashima K."/>
            <person name="Grigoriev I.V."/>
            <person name="Hibbett D."/>
        </authorList>
    </citation>
    <scope>NUCLEOTIDE SEQUENCE</scope>
    <source>
        <strain evidence="3">Sp2 HRB7682 ss15</strain>
    </source>
</reference>
<sequence length="138" mass="15171">IDDFVSNFTPTLNEEQERAFRLIASHTQQGKSEPLRMFIGGPGGTGKSHVISALKLFFEAQGEGRRFRLASYTGVAAKNISGMTLHSALLLSTSSSAKVNSKSRQKLLAMWQGVDYLFIDEVSMLGCRFLLKISRALS</sequence>
<dbReference type="InterPro" id="IPR027417">
    <property type="entry name" value="P-loop_NTPase"/>
</dbReference>
<dbReference type="InterPro" id="IPR051055">
    <property type="entry name" value="PIF1_helicase"/>
</dbReference>
<dbReference type="EC" id="5.6.2.3" evidence="1"/>
<protein>
    <recommendedName>
        <fullName evidence="1">ATP-dependent DNA helicase</fullName>
        <ecNumber evidence="1">5.6.2.3</ecNumber>
    </recommendedName>
</protein>
<dbReference type="GO" id="GO:0005524">
    <property type="term" value="F:ATP binding"/>
    <property type="evidence" value="ECO:0007669"/>
    <property type="project" value="UniProtKB-KW"/>
</dbReference>
<keyword evidence="1" id="KW-0547">Nucleotide-binding</keyword>
<dbReference type="PANTHER" id="PTHR47642">
    <property type="entry name" value="ATP-DEPENDENT DNA HELICASE"/>
    <property type="match status" value="1"/>
</dbReference>
<dbReference type="GO" id="GO:0006310">
    <property type="term" value="P:DNA recombination"/>
    <property type="evidence" value="ECO:0007669"/>
    <property type="project" value="UniProtKB-KW"/>
</dbReference>
<dbReference type="GO" id="GO:0043139">
    <property type="term" value="F:5'-3' DNA helicase activity"/>
    <property type="evidence" value="ECO:0007669"/>
    <property type="project" value="UniProtKB-EC"/>
</dbReference>
<comment type="similarity">
    <text evidence="1">Belongs to the helicase family.</text>
</comment>
<evidence type="ECO:0000256" key="1">
    <source>
        <dbReference type="RuleBase" id="RU363044"/>
    </source>
</evidence>
<dbReference type="Pfam" id="PF05970">
    <property type="entry name" value="PIF1"/>
    <property type="match status" value="1"/>
</dbReference>
<feature type="domain" description="DNA helicase Pif1-like DEAD-box helicase" evidence="2">
    <location>
        <begin position="12"/>
        <end position="130"/>
    </location>
</feature>
<dbReference type="GO" id="GO:0016787">
    <property type="term" value="F:hydrolase activity"/>
    <property type="evidence" value="ECO:0007669"/>
    <property type="project" value="UniProtKB-KW"/>
</dbReference>
<keyword evidence="1" id="KW-0234">DNA repair</keyword>
<comment type="catalytic activity">
    <reaction evidence="1">
        <text>ATP + H2O = ADP + phosphate + H(+)</text>
        <dbReference type="Rhea" id="RHEA:13065"/>
        <dbReference type="ChEBI" id="CHEBI:15377"/>
        <dbReference type="ChEBI" id="CHEBI:15378"/>
        <dbReference type="ChEBI" id="CHEBI:30616"/>
        <dbReference type="ChEBI" id="CHEBI:43474"/>
        <dbReference type="ChEBI" id="CHEBI:456216"/>
        <dbReference type="EC" id="5.6.2.3"/>
    </reaction>
</comment>
<feature type="non-terminal residue" evidence="3">
    <location>
        <position position="138"/>
    </location>
</feature>
<keyword evidence="1" id="KW-0227">DNA damage</keyword>
<keyword evidence="1" id="KW-0067">ATP-binding</keyword>
<reference evidence="3" key="1">
    <citation type="submission" date="2022-08" db="EMBL/GenBank/DDBJ databases">
        <authorList>
            <consortium name="DOE Joint Genome Institute"/>
            <person name="Min B."/>
            <person name="Riley R."/>
            <person name="Sierra-Patev S."/>
            <person name="Naranjo-Ortiz M."/>
            <person name="Looney B."/>
            <person name="Konkel Z."/>
            <person name="Slot J.C."/>
            <person name="Sakamoto Y."/>
            <person name="Steenwyk J.L."/>
            <person name="Rokas A."/>
            <person name="Carro J."/>
            <person name="Camarero S."/>
            <person name="Ferreira P."/>
            <person name="Molpeceres G."/>
            <person name="Ruiz-Duenas F.J."/>
            <person name="Serrano A."/>
            <person name="Henrissat B."/>
            <person name="Drula E."/>
            <person name="Hughes K.W."/>
            <person name="Mata J.L."/>
            <person name="Ishikawa N.K."/>
            <person name="Vargas-Isla R."/>
            <person name="Ushijima S."/>
            <person name="Smith C.A."/>
            <person name="Ahrendt S."/>
            <person name="Andreopoulos W."/>
            <person name="He G."/>
            <person name="Labutti K."/>
            <person name="Lipzen A."/>
            <person name="Ng V."/>
            <person name="Sandor L."/>
            <person name="Barry K."/>
            <person name="Martinez A.T."/>
            <person name="Xiao Y."/>
            <person name="Gibbons J.G."/>
            <person name="Terashima K."/>
            <person name="Hibbett D.S."/>
            <person name="Grigoriev I.V."/>
        </authorList>
    </citation>
    <scope>NUCLEOTIDE SEQUENCE</scope>
    <source>
        <strain evidence="3">Sp2 HRB7682 ss15</strain>
    </source>
</reference>
<dbReference type="AlphaFoldDB" id="A0A9W9A9L0"/>
<dbReference type="GO" id="GO:0006281">
    <property type="term" value="P:DNA repair"/>
    <property type="evidence" value="ECO:0007669"/>
    <property type="project" value="UniProtKB-KW"/>
</dbReference>
<gene>
    <name evidence="3" type="ORF">C8J55DRAFT_394434</name>
</gene>
<comment type="caution">
    <text evidence="3">The sequence shown here is derived from an EMBL/GenBank/DDBJ whole genome shotgun (WGS) entry which is preliminary data.</text>
</comment>
<organism evidence="3 4">
    <name type="scientific">Lentinula lateritia</name>
    <dbReference type="NCBI Taxonomy" id="40482"/>
    <lineage>
        <taxon>Eukaryota</taxon>
        <taxon>Fungi</taxon>
        <taxon>Dikarya</taxon>
        <taxon>Basidiomycota</taxon>
        <taxon>Agaricomycotina</taxon>
        <taxon>Agaricomycetes</taxon>
        <taxon>Agaricomycetidae</taxon>
        <taxon>Agaricales</taxon>
        <taxon>Marasmiineae</taxon>
        <taxon>Omphalotaceae</taxon>
        <taxon>Lentinula</taxon>
    </lineage>
</organism>
<dbReference type="InterPro" id="IPR010285">
    <property type="entry name" value="DNA_helicase_pif1-like_DEAD"/>
</dbReference>
<dbReference type="SUPFAM" id="SSF52540">
    <property type="entry name" value="P-loop containing nucleoside triphosphate hydrolases"/>
    <property type="match status" value="1"/>
</dbReference>
<feature type="non-terminal residue" evidence="3">
    <location>
        <position position="1"/>
    </location>
</feature>
<keyword evidence="1 3" id="KW-0378">Hydrolase</keyword>
<keyword evidence="1" id="KW-0347">Helicase</keyword>
<keyword evidence="1" id="KW-0233">DNA recombination</keyword>
<evidence type="ECO:0000313" key="4">
    <source>
        <dbReference type="Proteomes" id="UP001150238"/>
    </source>
</evidence>
<evidence type="ECO:0000313" key="3">
    <source>
        <dbReference type="EMBL" id="KAJ4477726.1"/>
    </source>
</evidence>
<name>A0A9W9A9L0_9AGAR</name>
<dbReference type="EMBL" id="JANVFS010000018">
    <property type="protein sequence ID" value="KAJ4477726.1"/>
    <property type="molecule type" value="Genomic_DNA"/>
</dbReference>
<dbReference type="GO" id="GO:0000723">
    <property type="term" value="P:telomere maintenance"/>
    <property type="evidence" value="ECO:0007669"/>
    <property type="project" value="InterPro"/>
</dbReference>
<evidence type="ECO:0000259" key="2">
    <source>
        <dbReference type="Pfam" id="PF05970"/>
    </source>
</evidence>
<dbReference type="PANTHER" id="PTHR47642:SF5">
    <property type="entry name" value="ATP-DEPENDENT DNA HELICASE"/>
    <property type="match status" value="1"/>
</dbReference>
<comment type="cofactor">
    <cofactor evidence="1">
        <name>Mg(2+)</name>
        <dbReference type="ChEBI" id="CHEBI:18420"/>
    </cofactor>
</comment>